<dbReference type="SUPFAM" id="SSF52096">
    <property type="entry name" value="ClpP/crotonase"/>
    <property type="match status" value="1"/>
</dbReference>
<reference evidence="3" key="4">
    <citation type="submission" date="2020-09" db="EMBL/GenBank/DDBJ databases">
        <authorList>
            <person name="Sun Q."/>
            <person name="Ohkuma M."/>
        </authorList>
    </citation>
    <scope>NUCLEOTIDE SEQUENCE</scope>
    <source>
        <strain evidence="3">JCM 31740</strain>
    </source>
</reference>
<dbReference type="InterPro" id="IPR001753">
    <property type="entry name" value="Enoyl-CoA_hydra/iso"/>
</dbReference>
<dbReference type="EMBL" id="AP018553">
    <property type="protein sequence ID" value="BBD72039.1"/>
    <property type="molecule type" value="Genomic_DNA"/>
</dbReference>
<dbReference type="PANTHER" id="PTHR11941">
    <property type="entry name" value="ENOYL-COA HYDRATASE-RELATED"/>
    <property type="match status" value="1"/>
</dbReference>
<dbReference type="InterPro" id="IPR029045">
    <property type="entry name" value="ClpP/crotonase-like_dom_sf"/>
</dbReference>
<evidence type="ECO:0000313" key="4">
    <source>
        <dbReference type="Proteomes" id="UP000276741"/>
    </source>
</evidence>
<evidence type="ECO:0000313" key="2">
    <source>
        <dbReference type="EMBL" id="BBD72039.1"/>
    </source>
</evidence>
<proteinExistence type="predicted"/>
<protein>
    <submittedName>
        <fullName evidence="2">Crotonase</fullName>
    </submittedName>
</protein>
<dbReference type="GO" id="GO:0016829">
    <property type="term" value="F:lyase activity"/>
    <property type="evidence" value="ECO:0007669"/>
    <property type="project" value="UniProtKB-KW"/>
</dbReference>
<dbReference type="InterPro" id="IPR014748">
    <property type="entry name" value="Enoyl-CoA_hydra_C"/>
</dbReference>
<accession>A0A348B1I7</accession>
<evidence type="ECO:0000256" key="1">
    <source>
        <dbReference type="ARBA" id="ARBA00023239"/>
    </source>
</evidence>
<dbReference type="EMBL" id="BMQS01000016">
    <property type="protein sequence ID" value="GGU00230.1"/>
    <property type="molecule type" value="Genomic_DNA"/>
</dbReference>
<gene>
    <name evidence="3" type="ORF">GCM10007116_16930</name>
    <name evidence="2" type="ORF">HS1genome_0428</name>
</gene>
<reference evidence="2" key="3">
    <citation type="journal article" date="2019" name="BMC Res. Notes">
        <title>Complete genome sequence of the Sulfodiicoccus acidiphilus strain HS-1T, the first crenarchaeon that lacks polB3, isolated from an acidic hot spring in Ohwaku-dani, Hakone, Japan.</title>
        <authorList>
            <person name="Sakai H.D."/>
            <person name="Kurosawa N."/>
        </authorList>
    </citation>
    <scope>NUCLEOTIDE SEQUENCE</scope>
    <source>
        <strain evidence="2">HS-1</strain>
    </source>
</reference>
<evidence type="ECO:0000313" key="3">
    <source>
        <dbReference type="EMBL" id="GGU00230.1"/>
    </source>
</evidence>
<keyword evidence="4" id="KW-1185">Reference proteome</keyword>
<dbReference type="OrthoDB" id="27846at2157"/>
<dbReference type="Gene3D" id="3.90.226.10">
    <property type="entry name" value="2-enoyl-CoA Hydratase, Chain A, domain 1"/>
    <property type="match status" value="1"/>
</dbReference>
<sequence>MESKNLEVSKQDGKLVVTFNRPNKLNAWSEQLVDELTTLLEEASFDNEIKVIVLTGKGKAFSAGGDLDEFLASTPQQVEKYNRKVIDLFRLMEKMRKPIIAAVNGYCNLETIQAVDYVLASTTAKFGLPEINVAISPGAGILVRLPRLVGHLKTKEIALFGEWIDAETAVKMGLVNRVVSPEELMRVADELATKLASKAPLTLGAIKAVINNSQGMGKDEAMEYQLKENSSLFNTEDLREGIKAFLEKRKPVYKGK</sequence>
<dbReference type="RefSeq" id="WP_126449327.1">
    <property type="nucleotide sequence ID" value="NZ_AP018553.1"/>
</dbReference>
<dbReference type="Pfam" id="PF00378">
    <property type="entry name" value="ECH_1"/>
    <property type="match status" value="1"/>
</dbReference>
<reference evidence="4" key="2">
    <citation type="submission" date="2018-04" db="EMBL/GenBank/DDBJ databases">
        <title>Complete genome sequence of Sulfodiicoccus acidiphilus strain HS-1.</title>
        <authorList>
            <person name="Sakai H.D."/>
            <person name="Kurosawa N."/>
        </authorList>
    </citation>
    <scope>NUCLEOTIDE SEQUENCE [LARGE SCALE GENOMIC DNA]</scope>
    <source>
        <strain evidence="4">HS-1</strain>
    </source>
</reference>
<organism evidence="2 4">
    <name type="scientific">Sulfodiicoccus acidiphilus</name>
    <dbReference type="NCBI Taxonomy" id="1670455"/>
    <lineage>
        <taxon>Archaea</taxon>
        <taxon>Thermoproteota</taxon>
        <taxon>Thermoprotei</taxon>
        <taxon>Sulfolobales</taxon>
        <taxon>Sulfolobaceae</taxon>
        <taxon>Sulfodiicoccus</taxon>
    </lineage>
</organism>
<dbReference type="GO" id="GO:0006635">
    <property type="term" value="P:fatty acid beta-oxidation"/>
    <property type="evidence" value="ECO:0007669"/>
    <property type="project" value="TreeGrafter"/>
</dbReference>
<dbReference type="KEGG" id="sacd:HS1genome_0428"/>
<reference evidence="3" key="1">
    <citation type="journal article" date="2014" name="Int. J. Syst. Evol. Microbiol.">
        <title>Complete genome sequence of Corynebacterium casei LMG S-19264T (=DSM 44701T), isolated from a smear-ripened cheese.</title>
        <authorList>
            <consortium name="US DOE Joint Genome Institute (JGI-PGF)"/>
            <person name="Walter F."/>
            <person name="Albersmeier A."/>
            <person name="Kalinowski J."/>
            <person name="Ruckert C."/>
        </authorList>
    </citation>
    <scope>NUCLEOTIDE SEQUENCE</scope>
    <source>
        <strain evidence="3">JCM 31740</strain>
    </source>
</reference>
<dbReference type="PANTHER" id="PTHR11941:SF54">
    <property type="entry name" value="ENOYL-COA HYDRATASE, MITOCHONDRIAL"/>
    <property type="match status" value="1"/>
</dbReference>
<keyword evidence="1" id="KW-0456">Lyase</keyword>
<dbReference type="GeneID" id="38665932"/>
<name>A0A348B1I7_9CREN</name>
<dbReference type="Proteomes" id="UP000616143">
    <property type="component" value="Unassembled WGS sequence"/>
</dbReference>
<dbReference type="CDD" id="cd06558">
    <property type="entry name" value="crotonase-like"/>
    <property type="match status" value="1"/>
</dbReference>
<dbReference type="Proteomes" id="UP000276741">
    <property type="component" value="Chromosome"/>
</dbReference>
<dbReference type="Gene3D" id="1.10.12.10">
    <property type="entry name" value="Lyase 2-enoyl-coa Hydratase, Chain A, domain 2"/>
    <property type="match status" value="1"/>
</dbReference>
<dbReference type="AlphaFoldDB" id="A0A348B1I7"/>